<evidence type="ECO:0000313" key="13">
    <source>
        <dbReference type="Proteomes" id="UP000254777"/>
    </source>
</evidence>
<feature type="transmembrane region" description="Helical" evidence="9">
    <location>
        <begin position="239"/>
        <end position="264"/>
    </location>
</feature>
<keyword evidence="3" id="KW-1003">Cell membrane</keyword>
<organism evidence="12 13">
    <name type="scientific">Peptoniphilus indolicus</name>
    <dbReference type="NCBI Taxonomy" id="33030"/>
    <lineage>
        <taxon>Bacteria</taxon>
        <taxon>Bacillati</taxon>
        <taxon>Bacillota</taxon>
        <taxon>Tissierellia</taxon>
        <taxon>Tissierellales</taxon>
        <taxon>Peptoniphilaceae</taxon>
        <taxon>Peptoniphilus</taxon>
    </lineage>
</organism>
<dbReference type="Pfam" id="PF00664">
    <property type="entry name" value="ABC_membrane"/>
    <property type="match status" value="1"/>
</dbReference>
<sequence>MIYKKLKEYVPEKIHLVYSGILLTIISSACMAASYWHLYKLLNSLLVEKKVVDAVNIAGCILGFLIANAIVYFISLWCTHLVAFRLETNLKKRGIDNLMGASFSFYDKNESGRIRKIIDDNTALTHMSVAHLIPDLATAVFTPLFSLILAFVVDYRLGILFIITVIIGGIIGKGMMGETEFMGKYMLAQEKMTSGAVEYVRGMSVLKIFKANVRSLKEFYNSILDYSEMALSYSMSCRVPYVVFQMFFNSIILILIPASIYVISRGENIYDIAAKVIFYVSMCGVIFNAFMKIMYVAMYQYQATSAIKKIEDLFTDMKQKGLFHGEVKEIENCDITFENVSFGYEENMILNNLSFYLKQGKTYALVGASGSGKSTIVKLISGFYPVNSGKVLIGGHSIDEYTEDAIVKNIANVFQDSKLFKMSIFDNVKVGNKEATREEVMEALHLAQCDEILDKFKERENVVIGTKGVYLSGGETQRIAIARAILKDAKIIILDEASAAADPENEYELQKAFANLMKGKTVIMIAHRLSSIRNVDEILVVQDGKIIERGNDAELMAKDSVYRSYQEKFRQANDWKVKK</sequence>
<accession>A0A379DBD8</accession>
<evidence type="ECO:0000256" key="3">
    <source>
        <dbReference type="ARBA" id="ARBA00022475"/>
    </source>
</evidence>
<dbReference type="GO" id="GO:0016887">
    <property type="term" value="F:ATP hydrolysis activity"/>
    <property type="evidence" value="ECO:0007669"/>
    <property type="project" value="InterPro"/>
</dbReference>
<dbReference type="InterPro" id="IPR011527">
    <property type="entry name" value="ABC1_TM_dom"/>
</dbReference>
<dbReference type="FunFam" id="3.40.50.300:FF:000221">
    <property type="entry name" value="Multidrug ABC transporter ATP-binding protein"/>
    <property type="match status" value="1"/>
</dbReference>
<evidence type="ECO:0000313" key="12">
    <source>
        <dbReference type="EMBL" id="SUB74835.1"/>
    </source>
</evidence>
<keyword evidence="8 9" id="KW-0472">Membrane</keyword>
<dbReference type="PROSITE" id="PS50893">
    <property type="entry name" value="ABC_TRANSPORTER_2"/>
    <property type="match status" value="1"/>
</dbReference>
<keyword evidence="4 9" id="KW-0812">Transmembrane</keyword>
<dbReference type="SMART" id="SM00382">
    <property type="entry name" value="AAA"/>
    <property type="match status" value="1"/>
</dbReference>
<dbReference type="InterPro" id="IPR036640">
    <property type="entry name" value="ABC1_TM_sf"/>
</dbReference>
<dbReference type="PROSITE" id="PS51257">
    <property type="entry name" value="PROKAR_LIPOPROTEIN"/>
    <property type="match status" value="1"/>
</dbReference>
<keyword evidence="6 12" id="KW-0067">ATP-binding</keyword>
<evidence type="ECO:0000256" key="5">
    <source>
        <dbReference type="ARBA" id="ARBA00022741"/>
    </source>
</evidence>
<keyword evidence="2" id="KW-0813">Transport</keyword>
<name>A0A379DBD8_9FIRM</name>
<evidence type="ECO:0000256" key="4">
    <source>
        <dbReference type="ARBA" id="ARBA00022692"/>
    </source>
</evidence>
<evidence type="ECO:0000256" key="2">
    <source>
        <dbReference type="ARBA" id="ARBA00022448"/>
    </source>
</evidence>
<dbReference type="Pfam" id="PF00005">
    <property type="entry name" value="ABC_tran"/>
    <property type="match status" value="1"/>
</dbReference>
<feature type="transmembrane region" description="Helical" evidence="9">
    <location>
        <begin position="16"/>
        <end position="36"/>
    </location>
</feature>
<evidence type="ECO:0000256" key="9">
    <source>
        <dbReference type="SAM" id="Phobius"/>
    </source>
</evidence>
<comment type="subcellular location">
    <subcellularLocation>
        <location evidence="1">Cell membrane</location>
        <topology evidence="1">Multi-pass membrane protein</topology>
    </subcellularLocation>
</comment>
<protein>
    <submittedName>
        <fullName evidence="12">Lipid A export ATP-binding/permease protein MsbA</fullName>
        <ecNumber evidence="12">3.6.3.-</ecNumber>
    </submittedName>
</protein>
<evidence type="ECO:0000256" key="1">
    <source>
        <dbReference type="ARBA" id="ARBA00004651"/>
    </source>
</evidence>
<feature type="domain" description="ABC transmembrane type-1" evidence="11">
    <location>
        <begin position="20"/>
        <end position="302"/>
    </location>
</feature>
<dbReference type="InterPro" id="IPR003439">
    <property type="entry name" value="ABC_transporter-like_ATP-bd"/>
</dbReference>
<reference evidence="12 13" key="1">
    <citation type="submission" date="2018-06" db="EMBL/GenBank/DDBJ databases">
        <authorList>
            <consortium name="Pathogen Informatics"/>
            <person name="Doyle S."/>
        </authorList>
    </citation>
    <scope>NUCLEOTIDE SEQUENCE [LARGE SCALE GENOMIC DNA]</scope>
    <source>
        <strain evidence="12 13">NCTC11088</strain>
    </source>
</reference>
<dbReference type="PANTHER" id="PTHR24221:SF397">
    <property type="entry name" value="ABC TRANSPORTER, ATP-BINDING TRANSMEMBRANE PROTEIN"/>
    <property type="match status" value="1"/>
</dbReference>
<dbReference type="Gene3D" id="3.40.50.300">
    <property type="entry name" value="P-loop containing nucleotide triphosphate hydrolases"/>
    <property type="match status" value="1"/>
</dbReference>
<evidence type="ECO:0000256" key="8">
    <source>
        <dbReference type="ARBA" id="ARBA00023136"/>
    </source>
</evidence>
<dbReference type="GO" id="GO:0140359">
    <property type="term" value="F:ABC-type transporter activity"/>
    <property type="evidence" value="ECO:0007669"/>
    <property type="project" value="InterPro"/>
</dbReference>
<dbReference type="GO" id="GO:0034040">
    <property type="term" value="F:ATPase-coupled lipid transmembrane transporter activity"/>
    <property type="evidence" value="ECO:0007669"/>
    <property type="project" value="TreeGrafter"/>
</dbReference>
<keyword evidence="12" id="KW-0378">Hydrolase</keyword>
<dbReference type="SUPFAM" id="SSF52540">
    <property type="entry name" value="P-loop containing nucleoside triphosphate hydrolases"/>
    <property type="match status" value="1"/>
</dbReference>
<gene>
    <name evidence="12" type="primary">msbA_1</name>
    <name evidence="12" type="ORF">NCTC11088_00597</name>
</gene>
<dbReference type="Proteomes" id="UP000254777">
    <property type="component" value="Unassembled WGS sequence"/>
</dbReference>
<keyword evidence="7 9" id="KW-1133">Transmembrane helix</keyword>
<feature type="transmembrane region" description="Helical" evidence="9">
    <location>
        <begin position="159"/>
        <end position="176"/>
    </location>
</feature>
<dbReference type="EMBL" id="UGTH01000001">
    <property type="protein sequence ID" value="SUB74835.1"/>
    <property type="molecule type" value="Genomic_DNA"/>
</dbReference>
<feature type="transmembrane region" description="Helical" evidence="9">
    <location>
        <begin position="56"/>
        <end position="83"/>
    </location>
</feature>
<feature type="domain" description="ABC transporter" evidence="10">
    <location>
        <begin position="335"/>
        <end position="568"/>
    </location>
</feature>
<proteinExistence type="predicted"/>
<dbReference type="GO" id="GO:0005524">
    <property type="term" value="F:ATP binding"/>
    <property type="evidence" value="ECO:0007669"/>
    <property type="project" value="UniProtKB-KW"/>
</dbReference>
<evidence type="ECO:0000256" key="6">
    <source>
        <dbReference type="ARBA" id="ARBA00022840"/>
    </source>
</evidence>
<evidence type="ECO:0000259" key="11">
    <source>
        <dbReference type="PROSITE" id="PS50929"/>
    </source>
</evidence>
<dbReference type="SUPFAM" id="SSF90123">
    <property type="entry name" value="ABC transporter transmembrane region"/>
    <property type="match status" value="1"/>
</dbReference>
<dbReference type="Gene3D" id="1.20.1560.10">
    <property type="entry name" value="ABC transporter type 1, transmembrane domain"/>
    <property type="match status" value="1"/>
</dbReference>
<dbReference type="GO" id="GO:0005886">
    <property type="term" value="C:plasma membrane"/>
    <property type="evidence" value="ECO:0007669"/>
    <property type="project" value="UniProtKB-SubCell"/>
</dbReference>
<evidence type="ECO:0000259" key="10">
    <source>
        <dbReference type="PROSITE" id="PS50893"/>
    </source>
</evidence>
<dbReference type="InterPro" id="IPR027417">
    <property type="entry name" value="P-loop_NTPase"/>
</dbReference>
<evidence type="ECO:0000256" key="7">
    <source>
        <dbReference type="ARBA" id="ARBA00022989"/>
    </source>
</evidence>
<feature type="transmembrane region" description="Helical" evidence="9">
    <location>
        <begin position="276"/>
        <end position="299"/>
    </location>
</feature>
<dbReference type="InterPro" id="IPR003593">
    <property type="entry name" value="AAA+_ATPase"/>
</dbReference>
<dbReference type="PANTHER" id="PTHR24221">
    <property type="entry name" value="ATP-BINDING CASSETTE SUB-FAMILY B"/>
    <property type="match status" value="1"/>
</dbReference>
<dbReference type="InterPro" id="IPR039421">
    <property type="entry name" value="Type_1_exporter"/>
</dbReference>
<dbReference type="PROSITE" id="PS50929">
    <property type="entry name" value="ABC_TM1F"/>
    <property type="match status" value="1"/>
</dbReference>
<dbReference type="RefSeq" id="WP_004819246.1">
    <property type="nucleotide sequence ID" value="NZ_UGTH01000001.1"/>
</dbReference>
<dbReference type="EC" id="3.6.3.-" evidence="12"/>
<keyword evidence="5" id="KW-0547">Nucleotide-binding</keyword>
<dbReference type="AlphaFoldDB" id="A0A379DBD8"/>